<keyword evidence="6 14" id="KW-0456">Lyase</keyword>
<dbReference type="PRINTS" id="PR01181">
    <property type="entry name" value="DAPDCRBXLASE"/>
</dbReference>
<dbReference type="InterPro" id="IPR000183">
    <property type="entry name" value="Orn/DAP/Arg_de-COase"/>
</dbReference>
<dbReference type="Pfam" id="PF02784">
    <property type="entry name" value="Orn_Arg_deC_N"/>
    <property type="match status" value="1"/>
</dbReference>
<feature type="active site" description="Proton donor" evidence="13">
    <location>
        <position position="358"/>
    </location>
</feature>
<evidence type="ECO:0000256" key="10">
    <source>
        <dbReference type="ARBA" id="ARBA00066427"/>
    </source>
</evidence>
<evidence type="ECO:0000256" key="12">
    <source>
        <dbReference type="NCBIfam" id="TIGR01048"/>
    </source>
</evidence>
<dbReference type="HAMAP" id="MF_02120">
    <property type="entry name" value="LysA"/>
    <property type="match status" value="1"/>
</dbReference>
<dbReference type="Proteomes" id="UP000285138">
    <property type="component" value="Unassembled WGS sequence"/>
</dbReference>
<comment type="cofactor">
    <cofactor evidence="1 13 14">
        <name>pyridoxal 5'-phosphate</name>
        <dbReference type="ChEBI" id="CHEBI:597326"/>
    </cofactor>
</comment>
<dbReference type="PROSITE" id="PS00879">
    <property type="entry name" value="ODR_DC_2_2"/>
    <property type="match status" value="1"/>
</dbReference>
<evidence type="ECO:0000259" key="16">
    <source>
        <dbReference type="Pfam" id="PF02784"/>
    </source>
</evidence>
<dbReference type="InterPro" id="IPR022643">
    <property type="entry name" value="De-COase2_C"/>
</dbReference>
<dbReference type="FunFam" id="2.40.37.10:FF:000003">
    <property type="entry name" value="Diaminopimelate decarboxylase"/>
    <property type="match status" value="1"/>
</dbReference>
<evidence type="ECO:0000256" key="8">
    <source>
        <dbReference type="ARBA" id="ARBA00060643"/>
    </source>
</evidence>
<dbReference type="SUPFAM" id="SSF50621">
    <property type="entry name" value="Alanine racemase C-terminal domain-like"/>
    <property type="match status" value="1"/>
</dbReference>
<evidence type="ECO:0000313" key="18">
    <source>
        <dbReference type="Proteomes" id="UP000285138"/>
    </source>
</evidence>
<dbReference type="InterPro" id="IPR029066">
    <property type="entry name" value="PLP-binding_barrel"/>
</dbReference>
<evidence type="ECO:0000256" key="11">
    <source>
        <dbReference type="ARBA" id="ARBA00074972"/>
    </source>
</evidence>
<evidence type="ECO:0000256" key="3">
    <source>
        <dbReference type="ARBA" id="ARBA00022793"/>
    </source>
</evidence>
<keyword evidence="3 14" id="KW-0210">Decarboxylase</keyword>
<keyword evidence="5 14" id="KW-0457">Lysine biosynthesis</keyword>
<evidence type="ECO:0000256" key="14">
    <source>
        <dbReference type="RuleBase" id="RU003738"/>
    </source>
</evidence>
<dbReference type="Pfam" id="PF00278">
    <property type="entry name" value="Orn_DAP_Arg_deC"/>
    <property type="match status" value="1"/>
</dbReference>
<dbReference type="PRINTS" id="PR01179">
    <property type="entry name" value="ODADCRBXLASE"/>
</dbReference>
<keyword evidence="4 13" id="KW-0663">Pyridoxal phosphate</keyword>
<feature type="domain" description="Orn/DAP/Arg decarboxylase 2 N-terminal" evidence="16">
    <location>
        <begin position="38"/>
        <end position="293"/>
    </location>
</feature>
<evidence type="ECO:0000259" key="15">
    <source>
        <dbReference type="Pfam" id="PF00278"/>
    </source>
</evidence>
<dbReference type="NCBIfam" id="TIGR01048">
    <property type="entry name" value="lysA"/>
    <property type="match status" value="1"/>
</dbReference>
<evidence type="ECO:0000256" key="5">
    <source>
        <dbReference type="ARBA" id="ARBA00023154"/>
    </source>
</evidence>
<name>A0A424YA21_9FIRM</name>
<feature type="non-terminal residue" evidence="17">
    <location>
        <position position="1"/>
    </location>
</feature>
<evidence type="ECO:0000256" key="4">
    <source>
        <dbReference type="ARBA" id="ARBA00022898"/>
    </source>
</evidence>
<dbReference type="EMBL" id="QZAA01000266">
    <property type="protein sequence ID" value="RQD73281.1"/>
    <property type="molecule type" value="Genomic_DNA"/>
</dbReference>
<evidence type="ECO:0000256" key="1">
    <source>
        <dbReference type="ARBA" id="ARBA00001933"/>
    </source>
</evidence>
<dbReference type="AlphaFoldDB" id="A0A424YA21"/>
<comment type="catalytic activity">
    <reaction evidence="7 14">
        <text>meso-2,6-diaminopimelate + H(+) = L-lysine + CO2</text>
        <dbReference type="Rhea" id="RHEA:15101"/>
        <dbReference type="ChEBI" id="CHEBI:15378"/>
        <dbReference type="ChEBI" id="CHEBI:16526"/>
        <dbReference type="ChEBI" id="CHEBI:32551"/>
        <dbReference type="ChEBI" id="CHEBI:57791"/>
        <dbReference type="EC" id="4.1.1.20"/>
    </reaction>
</comment>
<accession>A0A424YA21</accession>
<evidence type="ECO:0000256" key="13">
    <source>
        <dbReference type="PIRSR" id="PIRSR600183-50"/>
    </source>
</evidence>
<dbReference type="PANTHER" id="PTHR43727">
    <property type="entry name" value="DIAMINOPIMELATE DECARBOXYLASE"/>
    <property type="match status" value="1"/>
</dbReference>
<keyword evidence="2" id="KW-0028">Amino-acid biosynthesis</keyword>
<gene>
    <name evidence="17" type="primary">lysA</name>
    <name evidence="17" type="ORF">D5R97_09630</name>
</gene>
<comment type="similarity">
    <text evidence="9">Belongs to the Orn/Lys/Arg decarboxylase class-II family. LysA subfamily.</text>
</comment>
<dbReference type="FunFam" id="3.20.20.10:FF:000003">
    <property type="entry name" value="Diaminopimelate decarboxylase"/>
    <property type="match status" value="1"/>
</dbReference>
<dbReference type="SUPFAM" id="SSF51419">
    <property type="entry name" value="PLP-binding barrel"/>
    <property type="match status" value="1"/>
</dbReference>
<evidence type="ECO:0000313" key="17">
    <source>
        <dbReference type="EMBL" id="RQD73281.1"/>
    </source>
</evidence>
<protein>
    <recommendedName>
        <fullName evidence="11 12">Diaminopimelate decarboxylase</fullName>
        <ecNumber evidence="10 12">4.1.1.20</ecNumber>
    </recommendedName>
</protein>
<evidence type="ECO:0000256" key="6">
    <source>
        <dbReference type="ARBA" id="ARBA00023239"/>
    </source>
</evidence>
<comment type="caution">
    <text evidence="17">The sequence shown here is derived from an EMBL/GenBank/DDBJ whole genome shotgun (WGS) entry which is preliminary data.</text>
</comment>
<dbReference type="EC" id="4.1.1.20" evidence="10 12"/>
<organism evidence="17 18">
    <name type="scientific">Candidatus Syntrophonatronum acetioxidans</name>
    <dbReference type="NCBI Taxonomy" id="1795816"/>
    <lineage>
        <taxon>Bacteria</taxon>
        <taxon>Bacillati</taxon>
        <taxon>Bacillota</taxon>
        <taxon>Clostridia</taxon>
        <taxon>Eubacteriales</taxon>
        <taxon>Syntrophomonadaceae</taxon>
        <taxon>Candidatus Syntrophonatronum</taxon>
    </lineage>
</organism>
<dbReference type="GO" id="GO:0009089">
    <property type="term" value="P:lysine biosynthetic process via diaminopimelate"/>
    <property type="evidence" value="ECO:0007669"/>
    <property type="project" value="UniProtKB-UniRule"/>
</dbReference>
<evidence type="ECO:0000256" key="2">
    <source>
        <dbReference type="ARBA" id="ARBA00022605"/>
    </source>
</evidence>
<dbReference type="Gene3D" id="3.20.20.10">
    <property type="entry name" value="Alanine racemase"/>
    <property type="match status" value="1"/>
</dbReference>
<dbReference type="CDD" id="cd06828">
    <property type="entry name" value="PLPDE_III_DapDC"/>
    <property type="match status" value="1"/>
</dbReference>
<sequence>TGSMVVNQKGHLEIGGCDLVDLANHYGTPLNIMDESMIREKCRSYLKSMEAHYPDFEVIYAGKAFLTTAMCRLLQEEGLSLDVVSGGELYTALKADYPPEKIYFHGNNKTTEEINLALKSGAGRFVADSLAELELIDYLAGEMGKEAKILLRIKPGVVPDTHQYIQTGQIDSKFGLGLTDGQALEALDKCLELGNLEFKGFHCHIGSQIFQTEPFALAASIMMSFIREVAISRNIRVEELNLGGGLGIRYLKEDNPPSVEDYVKGIAYMVKKKAEDYRLPLPRIMIEPGRSIVGEGGVSLYRVGIIKDVPGIRRYVSVDGGMADNLRPALYKARYEAAVANKADQPSREKVSVAGKACESGDMLIWDVQLPPVERGDLVAIFSTGAYTYSMASNYNRLPRPAVVFVKDGESDLVVRRESYEDLVRNDLIPKRMEKGD</sequence>
<dbReference type="InterPro" id="IPR002986">
    <property type="entry name" value="DAP_deCOOHase_LysA"/>
</dbReference>
<dbReference type="Gene3D" id="2.40.37.10">
    <property type="entry name" value="Lyase, Ornithine Decarboxylase, Chain A, domain 1"/>
    <property type="match status" value="1"/>
</dbReference>
<dbReference type="InterPro" id="IPR022644">
    <property type="entry name" value="De-COase2_N"/>
</dbReference>
<feature type="modified residue" description="N6-(pyridoxal phosphate)lysine" evidence="13">
    <location>
        <position position="63"/>
    </location>
</feature>
<proteinExistence type="inferred from homology"/>
<feature type="domain" description="Orn/DAP/Arg decarboxylase 2 C-terminal" evidence="15">
    <location>
        <begin position="295"/>
        <end position="385"/>
    </location>
</feature>
<dbReference type="GO" id="GO:0008836">
    <property type="term" value="F:diaminopimelate decarboxylase activity"/>
    <property type="evidence" value="ECO:0007669"/>
    <property type="project" value="UniProtKB-UniRule"/>
</dbReference>
<evidence type="ECO:0000256" key="9">
    <source>
        <dbReference type="ARBA" id="ARBA00060983"/>
    </source>
</evidence>
<dbReference type="UniPathway" id="UPA00034">
    <property type="reaction ID" value="UER00027"/>
</dbReference>
<dbReference type="InterPro" id="IPR009006">
    <property type="entry name" value="Ala_racemase/Decarboxylase_C"/>
</dbReference>
<dbReference type="PANTHER" id="PTHR43727:SF2">
    <property type="entry name" value="GROUP IV DECARBOXYLASE"/>
    <property type="match status" value="1"/>
</dbReference>
<reference evidence="17 18" key="1">
    <citation type="submission" date="2018-08" db="EMBL/GenBank/DDBJ databases">
        <title>The metabolism and importance of syntrophic acetate oxidation coupled to methane or sulfide production in haloalkaline environments.</title>
        <authorList>
            <person name="Timmers P.H.A."/>
            <person name="Vavourakis C.D."/>
            <person name="Sorokin D.Y."/>
            <person name="Sinninghe Damste J.S."/>
            <person name="Muyzer G."/>
            <person name="Stams A.J.M."/>
            <person name="Plugge C.M."/>
        </authorList>
    </citation>
    <scope>NUCLEOTIDE SEQUENCE [LARGE SCALE GENOMIC DNA]</scope>
    <source>
        <strain evidence="17">MSAO_Bac1</strain>
    </source>
</reference>
<comment type="pathway">
    <text evidence="8 14">Amino-acid biosynthesis; L-lysine biosynthesis via DAP pathway; L-lysine from DL-2,6-diaminopimelate: step 1/1.</text>
</comment>
<evidence type="ECO:0000256" key="7">
    <source>
        <dbReference type="ARBA" id="ARBA00050464"/>
    </source>
</evidence>
<dbReference type="InterPro" id="IPR022657">
    <property type="entry name" value="De-COase2_CS"/>
</dbReference>